<keyword evidence="4" id="KW-1003">Cell membrane</keyword>
<keyword evidence="3" id="KW-0813">Transport</keyword>
<keyword evidence="8" id="KW-0046">Antibiotic resistance</keyword>
<dbReference type="Gene3D" id="1.10.3730.20">
    <property type="match status" value="1"/>
</dbReference>
<dbReference type="InterPro" id="IPR045324">
    <property type="entry name" value="Small_multidrug_res"/>
</dbReference>
<sequence length="104" mass="10537">MAWVILVLSGALEAVWATALGRSDGFSRLVPTLVFAVTSVLSVVGLAFAMRELPTGTSYAIWVGIGASLTVAYAMISGAEAASVAKVLLIGGVIGCVIGLRLVA</sequence>
<comment type="subcellular location">
    <subcellularLocation>
        <location evidence="1 9">Cell membrane</location>
        <topology evidence="1 9">Multi-pass membrane protein</topology>
    </subcellularLocation>
</comment>
<gene>
    <name evidence="10" type="ORF">B8W67_11540</name>
</gene>
<name>A0A7I7SF60_9MYCO</name>
<accession>A0A7I7SF60</accession>
<evidence type="ECO:0000256" key="3">
    <source>
        <dbReference type="ARBA" id="ARBA00022448"/>
    </source>
</evidence>
<keyword evidence="6" id="KW-1133">Transmembrane helix</keyword>
<keyword evidence="7" id="KW-0472">Membrane</keyword>
<dbReference type="GO" id="GO:0022857">
    <property type="term" value="F:transmembrane transporter activity"/>
    <property type="evidence" value="ECO:0007669"/>
    <property type="project" value="InterPro"/>
</dbReference>
<evidence type="ECO:0000256" key="6">
    <source>
        <dbReference type="ARBA" id="ARBA00022989"/>
    </source>
</evidence>
<dbReference type="SUPFAM" id="SSF103481">
    <property type="entry name" value="Multidrug resistance efflux transporter EmrE"/>
    <property type="match status" value="1"/>
</dbReference>
<evidence type="ECO:0000256" key="1">
    <source>
        <dbReference type="ARBA" id="ARBA00004651"/>
    </source>
</evidence>
<evidence type="ECO:0000256" key="4">
    <source>
        <dbReference type="ARBA" id="ARBA00022475"/>
    </source>
</evidence>
<dbReference type="AlphaFoldDB" id="A0A7I7SF60"/>
<evidence type="ECO:0000256" key="5">
    <source>
        <dbReference type="ARBA" id="ARBA00022692"/>
    </source>
</evidence>
<comment type="caution">
    <text evidence="10">The sequence shown here is derived from an EMBL/GenBank/DDBJ whole genome shotgun (WGS) entry which is preliminary data.</text>
</comment>
<proteinExistence type="inferred from homology"/>
<keyword evidence="11" id="KW-1185">Reference proteome</keyword>
<evidence type="ECO:0000256" key="9">
    <source>
        <dbReference type="RuleBase" id="RU003942"/>
    </source>
</evidence>
<keyword evidence="5 9" id="KW-0812">Transmembrane</keyword>
<comment type="similarity">
    <text evidence="2">Belongs to the drug/metabolite transporter (DMT) superfamily. Small multidrug resistance (SMR) (TC 2.A.7.1) family. Mmr subfamily.</text>
</comment>
<reference evidence="10 11" key="1">
    <citation type="submission" date="2017-04" db="EMBL/GenBank/DDBJ databases">
        <title>The new phylogeny of genus Mycobacterium.</title>
        <authorList>
            <person name="Tortoli E."/>
            <person name="Trovato A."/>
            <person name="Cirillo D.M."/>
        </authorList>
    </citation>
    <scope>NUCLEOTIDE SEQUENCE [LARGE SCALE GENOMIC DNA]</scope>
    <source>
        <strain evidence="10 11">KCTC 19819</strain>
    </source>
</reference>
<dbReference type="PANTHER" id="PTHR30561">
    <property type="entry name" value="SMR FAMILY PROTON-DEPENDENT DRUG EFFLUX TRANSPORTER SUGE"/>
    <property type="match status" value="1"/>
</dbReference>
<dbReference type="GO" id="GO:0046677">
    <property type="term" value="P:response to antibiotic"/>
    <property type="evidence" value="ECO:0007669"/>
    <property type="project" value="UniProtKB-KW"/>
</dbReference>
<evidence type="ECO:0000256" key="2">
    <source>
        <dbReference type="ARBA" id="ARBA00007822"/>
    </source>
</evidence>
<evidence type="ECO:0000256" key="7">
    <source>
        <dbReference type="ARBA" id="ARBA00023136"/>
    </source>
</evidence>
<dbReference type="EMBL" id="NCXO01000024">
    <property type="protein sequence ID" value="OSC33248.1"/>
    <property type="molecule type" value="Genomic_DNA"/>
</dbReference>
<dbReference type="InterPro" id="IPR000390">
    <property type="entry name" value="Small_drug/metabolite_transptr"/>
</dbReference>
<protein>
    <submittedName>
        <fullName evidence="10">Ligand-binding protein SH3</fullName>
    </submittedName>
</protein>
<evidence type="ECO:0000313" key="11">
    <source>
        <dbReference type="Proteomes" id="UP000193577"/>
    </source>
</evidence>
<organism evidence="10 11">
    <name type="scientific">Mycolicibacillus koreensis</name>
    <dbReference type="NCBI Taxonomy" id="1069220"/>
    <lineage>
        <taxon>Bacteria</taxon>
        <taxon>Bacillati</taxon>
        <taxon>Actinomycetota</taxon>
        <taxon>Actinomycetes</taxon>
        <taxon>Mycobacteriales</taxon>
        <taxon>Mycobacteriaceae</taxon>
        <taxon>Mycolicibacillus</taxon>
    </lineage>
</organism>
<dbReference type="Proteomes" id="UP000193577">
    <property type="component" value="Unassembled WGS sequence"/>
</dbReference>
<dbReference type="PANTHER" id="PTHR30561:SF0">
    <property type="entry name" value="GUANIDINIUM EXPORTER"/>
    <property type="match status" value="1"/>
</dbReference>
<dbReference type="InterPro" id="IPR037185">
    <property type="entry name" value="EmrE-like"/>
</dbReference>
<dbReference type="OrthoDB" id="21828at2"/>
<evidence type="ECO:0000313" key="10">
    <source>
        <dbReference type="EMBL" id="OSC33248.1"/>
    </source>
</evidence>
<dbReference type="GO" id="GO:0005886">
    <property type="term" value="C:plasma membrane"/>
    <property type="evidence" value="ECO:0007669"/>
    <property type="project" value="UniProtKB-SubCell"/>
</dbReference>
<evidence type="ECO:0000256" key="8">
    <source>
        <dbReference type="ARBA" id="ARBA00023251"/>
    </source>
</evidence>
<dbReference type="RefSeq" id="WP_069391138.1">
    <property type="nucleotide sequence ID" value="NZ_AP022594.1"/>
</dbReference>
<dbReference type="Pfam" id="PF00893">
    <property type="entry name" value="Multi_Drug_Res"/>
    <property type="match status" value="1"/>
</dbReference>